<evidence type="ECO:0000256" key="1">
    <source>
        <dbReference type="SAM" id="SignalP"/>
    </source>
</evidence>
<keyword evidence="3" id="KW-1185">Reference proteome</keyword>
<protein>
    <submittedName>
        <fullName evidence="2">Uncharacterized protein</fullName>
    </submittedName>
</protein>
<proteinExistence type="predicted"/>
<reference evidence="2 3" key="1">
    <citation type="submission" date="2024-04" db="EMBL/GenBank/DDBJ databases">
        <title>Two novel Raoultella species associated with bleeding cankers of broadleaf hosts, Raoultella scottia sp. nov. and Raoultella lignicola sp. nov.</title>
        <authorList>
            <person name="Brady C.L."/>
        </authorList>
    </citation>
    <scope>NUCLEOTIDE SEQUENCE [LARGE SCALE GENOMIC DNA]</scope>
    <source>
        <strain evidence="2 3">TW_WC1a.1</strain>
    </source>
</reference>
<sequence length="199" mass="22086">MKKMKKSRAASMAALMALSMGPIPANAVGYRDITPHSTEANTTLQSLHEEVVYISISEATRLLAEIAERQRFHLINLRAEWEVKQTPIDMKKQSPLVQKHLVKEYKQRIIIAAGYIEAVKMALQETLDEALREEITTFGRAAAKLRNTAEDTLAFIEQTNPPKKTSSTPISASGDDVRALIHAEHKALGLNPPGFDRVS</sequence>
<accession>A0ABU9F3X2</accession>
<dbReference type="Proteomes" id="UP001312893">
    <property type="component" value="Unassembled WGS sequence"/>
</dbReference>
<evidence type="ECO:0000313" key="3">
    <source>
        <dbReference type="Proteomes" id="UP001312893"/>
    </source>
</evidence>
<name>A0ABU9F3X2_9ENTR</name>
<dbReference type="EMBL" id="JARXNK020000097">
    <property type="protein sequence ID" value="MEL0550750.1"/>
    <property type="molecule type" value="Genomic_DNA"/>
</dbReference>
<feature type="chain" id="PRO_5046906822" evidence="1">
    <location>
        <begin position="28"/>
        <end position="199"/>
    </location>
</feature>
<evidence type="ECO:0000313" key="2">
    <source>
        <dbReference type="EMBL" id="MEL0550750.1"/>
    </source>
</evidence>
<organism evidence="2 3">
    <name type="scientific">Raoultella lignicola</name>
    <dbReference type="NCBI Taxonomy" id="3040939"/>
    <lineage>
        <taxon>Bacteria</taxon>
        <taxon>Pseudomonadati</taxon>
        <taxon>Pseudomonadota</taxon>
        <taxon>Gammaproteobacteria</taxon>
        <taxon>Enterobacterales</taxon>
        <taxon>Enterobacteriaceae</taxon>
        <taxon>Klebsiella/Raoultella group</taxon>
        <taxon>Raoultella</taxon>
    </lineage>
</organism>
<gene>
    <name evidence="2" type="ORF">QFI96_003425</name>
</gene>
<dbReference type="RefSeq" id="WP_331850858.1">
    <property type="nucleotide sequence ID" value="NZ_JARXNK020000097.1"/>
</dbReference>
<comment type="caution">
    <text evidence="2">The sequence shown here is derived from an EMBL/GenBank/DDBJ whole genome shotgun (WGS) entry which is preliminary data.</text>
</comment>
<keyword evidence="1" id="KW-0732">Signal</keyword>
<feature type="signal peptide" evidence="1">
    <location>
        <begin position="1"/>
        <end position="27"/>
    </location>
</feature>